<organism evidence="1 2">
    <name type="scientific">Prauserella marina</name>
    <dbReference type="NCBI Taxonomy" id="530584"/>
    <lineage>
        <taxon>Bacteria</taxon>
        <taxon>Bacillati</taxon>
        <taxon>Actinomycetota</taxon>
        <taxon>Actinomycetes</taxon>
        <taxon>Pseudonocardiales</taxon>
        <taxon>Pseudonocardiaceae</taxon>
        <taxon>Prauserella</taxon>
    </lineage>
</organism>
<dbReference type="EMBL" id="FMZE01000008">
    <property type="protein sequence ID" value="SDD44549.1"/>
    <property type="molecule type" value="Genomic_DNA"/>
</dbReference>
<sequence length="59" mass="6139">MTASKSAITVTSMAMSRMGLSLSTLPGLRLAFMFTSGVRVLTPIISVLGDPLRTGTHSA</sequence>
<evidence type="ECO:0000313" key="1">
    <source>
        <dbReference type="EMBL" id="SDD44549.1"/>
    </source>
</evidence>
<dbReference type="AlphaFoldDB" id="A0A222VUB0"/>
<proteinExistence type="predicted"/>
<dbReference type="STRING" id="530584.SAMN05421630_108212"/>
<keyword evidence="2" id="KW-1185">Reference proteome</keyword>
<gene>
    <name evidence="1" type="ORF">SAMN05421630_108212</name>
</gene>
<evidence type="ECO:0000313" key="2">
    <source>
        <dbReference type="Proteomes" id="UP000199494"/>
    </source>
</evidence>
<protein>
    <submittedName>
        <fullName evidence="1">Uncharacterized protein</fullName>
    </submittedName>
</protein>
<accession>A0A222VUB0</accession>
<reference evidence="1 2" key="1">
    <citation type="submission" date="2016-10" db="EMBL/GenBank/DDBJ databases">
        <authorList>
            <person name="de Groot N.N."/>
        </authorList>
    </citation>
    <scope>NUCLEOTIDE SEQUENCE [LARGE SCALE GENOMIC DNA]</scope>
    <source>
        <strain evidence="1 2">CGMCC 4.5506</strain>
    </source>
</reference>
<name>A0A222VUB0_9PSEU</name>
<dbReference type="KEGG" id="pmad:BAY61_23455"/>
<dbReference type="Proteomes" id="UP000199494">
    <property type="component" value="Unassembled WGS sequence"/>
</dbReference>